<dbReference type="SMART" id="SM00558">
    <property type="entry name" value="JmjC"/>
    <property type="match status" value="1"/>
</dbReference>
<comment type="caution">
    <text evidence="2">The sequence shown here is derived from an EMBL/GenBank/DDBJ whole genome shotgun (WGS) entry which is preliminary data.</text>
</comment>
<dbReference type="Pfam" id="PF19541">
    <property type="entry name" value="DUF6065"/>
    <property type="match status" value="1"/>
</dbReference>
<dbReference type="EMBL" id="RCZC01000002">
    <property type="protein sequence ID" value="TPG54900.1"/>
    <property type="molecule type" value="Genomic_DNA"/>
</dbReference>
<protein>
    <submittedName>
        <fullName evidence="2">Cupin-like domain-containing protein</fullName>
    </submittedName>
</protein>
<dbReference type="Proteomes" id="UP000319931">
    <property type="component" value="Unassembled WGS sequence"/>
</dbReference>
<dbReference type="InterPro" id="IPR045709">
    <property type="entry name" value="DUF6065"/>
</dbReference>
<gene>
    <name evidence="2" type="ORF">EAH76_09885</name>
</gene>
<keyword evidence="3" id="KW-1185">Reference proteome</keyword>
<dbReference type="OrthoDB" id="479699at2"/>
<proteinExistence type="predicted"/>
<dbReference type="PANTHER" id="PTHR12461:SF105">
    <property type="entry name" value="HYPOXIA-INDUCIBLE FACTOR 1-ALPHA INHIBITOR"/>
    <property type="match status" value="1"/>
</dbReference>
<dbReference type="InterPro" id="IPR041667">
    <property type="entry name" value="Cupin_8"/>
</dbReference>
<reference evidence="2 3" key="1">
    <citation type="journal article" date="2019" name="Environ. Microbiol.">
        <title>Species interactions and distinct microbial communities in high Arctic permafrost affected cryosols are associated with the CH4 and CO2 gas fluxes.</title>
        <authorList>
            <person name="Altshuler I."/>
            <person name="Hamel J."/>
            <person name="Turney S."/>
            <person name="Magnuson E."/>
            <person name="Levesque R."/>
            <person name="Greer C."/>
            <person name="Whyte L.G."/>
        </authorList>
    </citation>
    <scope>NUCLEOTIDE SEQUENCE [LARGE SCALE GENOMIC DNA]</scope>
    <source>
        <strain evidence="2 3">E6.1</strain>
    </source>
</reference>
<sequence length="560" mass="61839">MELTAYLHPGWAPLVRPAPATRAWMDRTPESFAYRCLPLNIANAHGWEVLSPCGFTAIWDGGTEPSAVTIALDEGTDPARAPVSLFGQGIVTFHIEAIFRTPPGWNLWIGGSPNRAKDAIAPLTGIIETDWSPFTFTMNWRFTRPGTPIRFEPLEPFCFLFPVQRTAIEAFEPAFAPLDADPATAARFQAWSAARDAFHGQLQRDPPKAPADRWQKHYYRGEDVAGEKLVTDHRTKLKLRAFDRSTAAHVPIAPMDDPAIPAATPPEIVPMPAASVATHVVEIQRALDKREWLLEALERQRALAPGGGAIERRSGMGTDEFLKDYYAPARPVILGGAMDDWPALKRWSPAYLKALIGAAPVEYQGGRSENARFELDKDRHRRTAPFEAFIDTITGAGAGNDAYLTAYNSDRNQQALAPMIADMGFLDAFLTRDAAMPNGMPWIGPAGTVTSLHHDLTNNFIAQIVGRKRLTLVPAAQVGRLYNAQHVFSQIADLDDPDLDMARYPALADATQYDVILEPGEILFVPLGWWHQVKALDFSVTLTFTNFRWANDAYASYPAG</sequence>
<evidence type="ECO:0000313" key="2">
    <source>
        <dbReference type="EMBL" id="TPG54900.1"/>
    </source>
</evidence>
<dbReference type="AlphaFoldDB" id="A0A502G028"/>
<dbReference type="Gene3D" id="2.60.120.650">
    <property type="entry name" value="Cupin"/>
    <property type="match status" value="1"/>
</dbReference>
<dbReference type="PROSITE" id="PS51184">
    <property type="entry name" value="JMJC"/>
    <property type="match status" value="1"/>
</dbReference>
<evidence type="ECO:0000313" key="3">
    <source>
        <dbReference type="Proteomes" id="UP000319931"/>
    </source>
</evidence>
<dbReference type="PANTHER" id="PTHR12461">
    <property type="entry name" value="HYPOXIA-INDUCIBLE FACTOR 1 ALPHA INHIBITOR-RELATED"/>
    <property type="match status" value="1"/>
</dbReference>
<dbReference type="RefSeq" id="WP_140850041.1">
    <property type="nucleotide sequence ID" value="NZ_RCZC01000002.1"/>
</dbReference>
<feature type="domain" description="JmjC" evidence="1">
    <location>
        <begin position="406"/>
        <end position="560"/>
    </location>
</feature>
<name>A0A502G028_9SPHN</name>
<accession>A0A502G028</accession>
<dbReference type="InterPro" id="IPR003347">
    <property type="entry name" value="JmjC_dom"/>
</dbReference>
<evidence type="ECO:0000259" key="1">
    <source>
        <dbReference type="PROSITE" id="PS51184"/>
    </source>
</evidence>
<dbReference type="SUPFAM" id="SSF51197">
    <property type="entry name" value="Clavaminate synthase-like"/>
    <property type="match status" value="1"/>
</dbReference>
<organism evidence="2 3">
    <name type="scientific">Sphingomonas glacialis</name>
    <dbReference type="NCBI Taxonomy" id="658225"/>
    <lineage>
        <taxon>Bacteria</taxon>
        <taxon>Pseudomonadati</taxon>
        <taxon>Pseudomonadota</taxon>
        <taxon>Alphaproteobacteria</taxon>
        <taxon>Sphingomonadales</taxon>
        <taxon>Sphingomonadaceae</taxon>
        <taxon>Sphingomonas</taxon>
    </lineage>
</organism>
<dbReference type="Pfam" id="PF13621">
    <property type="entry name" value="Cupin_8"/>
    <property type="match status" value="1"/>
</dbReference>